<organism evidence="2">
    <name type="scientific">Acinetobacter soli</name>
    <dbReference type="NCBI Taxonomy" id="487316"/>
    <lineage>
        <taxon>Bacteria</taxon>
        <taxon>Pseudomonadati</taxon>
        <taxon>Pseudomonadota</taxon>
        <taxon>Gammaproteobacteria</taxon>
        <taxon>Moraxellales</taxon>
        <taxon>Moraxellaceae</taxon>
        <taxon>Acinetobacter</taxon>
    </lineage>
</organism>
<feature type="transmembrane region" description="Helical" evidence="1">
    <location>
        <begin position="12"/>
        <end position="30"/>
    </location>
</feature>
<accession>A0A1P8ENA3</accession>
<dbReference type="Pfam" id="PF14897">
    <property type="entry name" value="EpsG"/>
    <property type="match status" value="1"/>
</dbReference>
<feature type="transmembrane region" description="Helical" evidence="1">
    <location>
        <begin position="71"/>
        <end position="88"/>
    </location>
</feature>
<dbReference type="InterPro" id="IPR049458">
    <property type="entry name" value="EpsG-like"/>
</dbReference>
<dbReference type="EMBL" id="CP016896">
    <property type="protein sequence ID" value="APV37582.1"/>
    <property type="molecule type" value="Genomic_DNA"/>
</dbReference>
<feature type="transmembrane region" description="Helical" evidence="1">
    <location>
        <begin position="295"/>
        <end position="315"/>
    </location>
</feature>
<dbReference type="KEGG" id="asol:BEN76_13585"/>
<feature type="transmembrane region" description="Helical" evidence="1">
    <location>
        <begin position="244"/>
        <end position="264"/>
    </location>
</feature>
<evidence type="ECO:0000313" key="2">
    <source>
        <dbReference type="EMBL" id="APV37582.1"/>
    </source>
</evidence>
<reference evidence="2" key="1">
    <citation type="submission" date="2016-08" db="EMBL/GenBank/DDBJ databases">
        <title>Complete genome sequence of Acinetobacter baylyi strain GFJ2.</title>
        <authorList>
            <person name="Tabata M."/>
            <person name="Kuboki S."/>
            <person name="Gibu N."/>
            <person name="Kinouchi Y."/>
            <person name="Vangnai A."/>
            <person name="Kasai D."/>
            <person name="Fukuda M."/>
        </authorList>
    </citation>
    <scope>NUCLEOTIDE SEQUENCE [LARGE SCALE GENOMIC DNA]</scope>
    <source>
        <strain evidence="2">GFJ2</strain>
    </source>
</reference>
<feature type="transmembrane region" description="Helical" evidence="1">
    <location>
        <begin position="123"/>
        <end position="139"/>
    </location>
</feature>
<feature type="transmembrane region" description="Helical" evidence="1">
    <location>
        <begin position="178"/>
        <end position="199"/>
    </location>
</feature>
<gene>
    <name evidence="2" type="ORF">BEN76_13585</name>
</gene>
<feature type="transmembrane region" description="Helical" evidence="1">
    <location>
        <begin position="146"/>
        <end position="172"/>
    </location>
</feature>
<protein>
    <recommendedName>
        <fullName evidence="3">EpsG family protein</fullName>
    </recommendedName>
</protein>
<feature type="transmembrane region" description="Helical" evidence="1">
    <location>
        <begin position="211"/>
        <end position="232"/>
    </location>
</feature>
<sequence>MNEHIFKVKKYNFLFFFFIYFSFYVSLLVANRPSYFDRDYIVYYTYFLENNQSVEITFQMVSNITHKLNNGFIYLLFFYCFLSLIIKFRLFIDVFYRNSTFSYIYILLLYAFVFFPIWEMTQIRGGLAIGIVLYGILCCEKLVSKLLFMILALLFHNGMIILIGLYLIIYFFKNKPYISLFISLIFIFIFKISIGFTNYEVYNVNQRGEFFNIFSFKNIYIVFTSLFILFFAKKFYKGYQNYNLVIILLKISFLMLVMCIYVGLDYPSVSIRYSDMVLFLTILALNLLPNNKIVVVYKLLTLIVFAPFFFNIYFLSSDPVFDMDRWNGF</sequence>
<dbReference type="Proteomes" id="UP000185674">
    <property type="component" value="Chromosome"/>
</dbReference>
<proteinExistence type="predicted"/>
<evidence type="ECO:0008006" key="3">
    <source>
        <dbReference type="Google" id="ProtNLM"/>
    </source>
</evidence>
<feature type="transmembrane region" description="Helical" evidence="1">
    <location>
        <begin position="100"/>
        <end position="117"/>
    </location>
</feature>
<name>A0A1P8ENA3_9GAMM</name>
<keyword evidence="1" id="KW-0812">Transmembrane</keyword>
<dbReference type="STRING" id="487316.BEN76_13585"/>
<evidence type="ECO:0000256" key="1">
    <source>
        <dbReference type="SAM" id="Phobius"/>
    </source>
</evidence>
<keyword evidence="1" id="KW-1133">Transmembrane helix</keyword>
<dbReference type="AlphaFoldDB" id="A0A1P8ENA3"/>
<feature type="transmembrane region" description="Helical" evidence="1">
    <location>
        <begin position="271"/>
        <end position="289"/>
    </location>
</feature>
<keyword evidence="1" id="KW-0472">Membrane</keyword>